<dbReference type="GO" id="GO:0034702">
    <property type="term" value="C:monoatomic ion channel complex"/>
    <property type="evidence" value="ECO:0007669"/>
    <property type="project" value="UniProtKB-KW"/>
</dbReference>
<evidence type="ECO:0000256" key="14">
    <source>
        <dbReference type="SAM" id="Phobius"/>
    </source>
</evidence>
<evidence type="ECO:0000256" key="11">
    <source>
        <dbReference type="ARBA" id="ARBA00023303"/>
    </source>
</evidence>
<gene>
    <name evidence="19" type="primary">PARPA_05559.1 scaffold 18670</name>
</gene>
<evidence type="ECO:0000256" key="10">
    <source>
        <dbReference type="ARBA" id="ARBA00023136"/>
    </source>
</evidence>
<evidence type="ECO:0000256" key="4">
    <source>
        <dbReference type="ARBA" id="ARBA00022692"/>
    </source>
</evidence>
<evidence type="ECO:0000256" key="6">
    <source>
        <dbReference type="ARBA" id="ARBA00022882"/>
    </source>
</evidence>
<feature type="compositionally biased region" description="Basic residues" evidence="13">
    <location>
        <begin position="61"/>
        <end position="83"/>
    </location>
</feature>
<evidence type="ECO:0000256" key="9">
    <source>
        <dbReference type="ARBA" id="ARBA00023065"/>
    </source>
</evidence>
<dbReference type="GO" id="GO:0015271">
    <property type="term" value="F:outward rectifier potassium channel activity"/>
    <property type="evidence" value="ECO:0007669"/>
    <property type="project" value="TreeGrafter"/>
</dbReference>
<feature type="transmembrane region" description="Helical" evidence="14">
    <location>
        <begin position="393"/>
        <end position="410"/>
    </location>
</feature>
<keyword evidence="7" id="KW-0630">Potassium</keyword>
<dbReference type="OrthoDB" id="297496at2759"/>
<dbReference type="InterPro" id="IPR003148">
    <property type="entry name" value="RCK_N"/>
</dbReference>
<dbReference type="Gene3D" id="3.40.50.720">
    <property type="entry name" value="NAD(P)-binding Rossmann-like Domain"/>
    <property type="match status" value="1"/>
</dbReference>
<keyword evidence="8 14" id="KW-1133">Transmembrane helix</keyword>
<dbReference type="Pfam" id="PF03493">
    <property type="entry name" value="BK_channel_a"/>
    <property type="match status" value="1"/>
</dbReference>
<feature type="domain" description="Calcium-activated potassium channel BK alpha subunit" evidence="15">
    <location>
        <begin position="589"/>
        <end position="679"/>
    </location>
</feature>
<keyword evidence="5" id="KW-0631">Potassium channel</keyword>
<keyword evidence="6" id="KW-0851">Voltage-gated channel</keyword>
<dbReference type="Proteomes" id="UP000054107">
    <property type="component" value="Unassembled WGS sequence"/>
</dbReference>
<keyword evidence="9" id="KW-0406">Ion transport</keyword>
<feature type="transmembrane region" description="Helical" evidence="14">
    <location>
        <begin position="294"/>
        <end position="313"/>
    </location>
</feature>
<keyword evidence="2" id="KW-0813">Transport</keyword>
<dbReference type="SUPFAM" id="SSF81324">
    <property type="entry name" value="Voltage-gated potassium channels"/>
    <property type="match status" value="1"/>
</dbReference>
<dbReference type="Pfam" id="PF07885">
    <property type="entry name" value="Ion_trans_2"/>
    <property type="match status" value="1"/>
</dbReference>
<dbReference type="STRING" id="35722.A0A0B7N2N7"/>
<feature type="compositionally biased region" description="Basic and acidic residues" evidence="13">
    <location>
        <begin position="748"/>
        <end position="760"/>
    </location>
</feature>
<keyword evidence="11" id="KW-0407">Ion channel</keyword>
<dbReference type="InterPro" id="IPR003929">
    <property type="entry name" value="K_chnl_BK_asu"/>
</dbReference>
<feature type="transmembrane region" description="Helical" evidence="14">
    <location>
        <begin position="360"/>
        <end position="381"/>
    </location>
</feature>
<feature type="domain" description="RCK N-terminal" evidence="18">
    <location>
        <begin position="870"/>
        <end position="975"/>
    </location>
</feature>
<evidence type="ECO:0000256" key="2">
    <source>
        <dbReference type="ARBA" id="ARBA00022448"/>
    </source>
</evidence>
<reference evidence="19 20" key="1">
    <citation type="submission" date="2014-09" db="EMBL/GenBank/DDBJ databases">
        <authorList>
            <person name="Ellenberger Sabrina"/>
        </authorList>
    </citation>
    <scope>NUCLEOTIDE SEQUENCE [LARGE SCALE GENOMIC DNA]</scope>
    <source>
        <strain evidence="19 20">CBS 412.66</strain>
    </source>
</reference>
<dbReference type="PANTHER" id="PTHR10027:SF10">
    <property type="entry name" value="SLOWPOKE 2, ISOFORM D"/>
    <property type="match status" value="1"/>
</dbReference>
<keyword evidence="3" id="KW-0633">Potassium transport</keyword>
<dbReference type="InterPro" id="IPR013099">
    <property type="entry name" value="K_chnl_dom"/>
</dbReference>
<name>A0A0B7N2N7_9FUNG</name>
<evidence type="ECO:0000256" key="12">
    <source>
        <dbReference type="ARBA" id="ARBA00034430"/>
    </source>
</evidence>
<evidence type="ECO:0000259" key="18">
    <source>
        <dbReference type="Pfam" id="PF22614"/>
    </source>
</evidence>
<dbReference type="GO" id="GO:0005886">
    <property type="term" value="C:plasma membrane"/>
    <property type="evidence" value="ECO:0007669"/>
    <property type="project" value="TreeGrafter"/>
</dbReference>
<dbReference type="InterPro" id="IPR047871">
    <property type="entry name" value="K_chnl_Slo-like"/>
</dbReference>
<feature type="region of interest" description="Disordered" evidence="13">
    <location>
        <begin position="722"/>
        <end position="763"/>
    </location>
</feature>
<dbReference type="EMBL" id="LN726747">
    <property type="protein sequence ID" value="CEP11677.1"/>
    <property type="molecule type" value="Genomic_DNA"/>
</dbReference>
<keyword evidence="4 14" id="KW-0812">Transmembrane</keyword>
<accession>A0A0B7N2N7</accession>
<feature type="compositionally biased region" description="Low complexity" evidence="13">
    <location>
        <begin position="85"/>
        <end position="98"/>
    </location>
</feature>
<keyword evidence="20" id="KW-1185">Reference proteome</keyword>
<feature type="domain" description="RCK N-terminal" evidence="18">
    <location>
        <begin position="433"/>
        <end position="523"/>
    </location>
</feature>
<evidence type="ECO:0000256" key="3">
    <source>
        <dbReference type="ARBA" id="ARBA00022538"/>
    </source>
</evidence>
<dbReference type="Pfam" id="PF21014">
    <property type="entry name" value="Slowpoke_C"/>
    <property type="match status" value="1"/>
</dbReference>
<evidence type="ECO:0000256" key="13">
    <source>
        <dbReference type="SAM" id="MobiDB-lite"/>
    </source>
</evidence>
<feature type="compositionally biased region" description="Polar residues" evidence="13">
    <location>
        <begin position="728"/>
        <end position="747"/>
    </location>
</feature>
<feature type="region of interest" description="Disordered" evidence="13">
    <location>
        <begin position="1"/>
        <end position="106"/>
    </location>
</feature>
<comment type="catalytic activity">
    <reaction evidence="12">
        <text>K(+)(in) = K(+)(out)</text>
        <dbReference type="Rhea" id="RHEA:29463"/>
        <dbReference type="ChEBI" id="CHEBI:29103"/>
    </reaction>
</comment>
<dbReference type="Gene3D" id="1.10.287.70">
    <property type="match status" value="1"/>
</dbReference>
<evidence type="ECO:0000259" key="15">
    <source>
        <dbReference type="Pfam" id="PF03493"/>
    </source>
</evidence>
<evidence type="ECO:0000256" key="1">
    <source>
        <dbReference type="ARBA" id="ARBA00004141"/>
    </source>
</evidence>
<feature type="transmembrane region" description="Helical" evidence="14">
    <location>
        <begin position="238"/>
        <end position="259"/>
    </location>
</feature>
<feature type="compositionally biased region" description="Basic residues" evidence="13">
    <location>
        <begin position="1"/>
        <end position="12"/>
    </location>
</feature>
<evidence type="ECO:0000256" key="7">
    <source>
        <dbReference type="ARBA" id="ARBA00022958"/>
    </source>
</evidence>
<comment type="subcellular location">
    <subcellularLocation>
        <location evidence="1">Membrane</location>
        <topology evidence="1">Multi-pass membrane protein</topology>
    </subcellularLocation>
</comment>
<dbReference type="GO" id="GO:0005228">
    <property type="term" value="F:intracellular sodium-activated potassium channel activity"/>
    <property type="evidence" value="ECO:0007669"/>
    <property type="project" value="TreeGrafter"/>
</dbReference>
<dbReference type="Pfam" id="PF22614">
    <property type="entry name" value="Slo-like_RCK"/>
    <property type="match status" value="2"/>
</dbReference>
<keyword evidence="10 14" id="KW-0472">Membrane</keyword>
<feature type="domain" description="Ca2+-activated K+ channel Slowpoke-like C-terminal" evidence="17">
    <location>
        <begin position="1097"/>
        <end position="1151"/>
    </location>
</feature>
<feature type="transmembrane region" description="Helical" evidence="14">
    <location>
        <begin position="199"/>
        <end position="218"/>
    </location>
</feature>
<feature type="transmembrane region" description="Helical" evidence="14">
    <location>
        <begin position="266"/>
        <end position="288"/>
    </location>
</feature>
<feature type="domain" description="Potassium channel" evidence="16">
    <location>
        <begin position="340"/>
        <end position="418"/>
    </location>
</feature>
<evidence type="ECO:0000259" key="16">
    <source>
        <dbReference type="Pfam" id="PF07885"/>
    </source>
</evidence>
<dbReference type="AlphaFoldDB" id="A0A0B7N2N7"/>
<sequence length="1159" mass="131057">MLFSSLKKKSRKSTADEENSLWTEGGSSKYGAIQATTTHSSDESSPSDPEEGEGASSSHSSIKKRKKRRMEQRHFCRKGRPKITSRLSSMLHHGSSSCSKKRHSDSDDDLRVTDLVLPALDPNAKEVKESLQSNSSLEQLFMRQPQINLSTVRANYKLEKRKARHHVQKKSFLDHIRLFLENNPVAVFIRNLLFAKKTIILFVHLDLLVDLLFCLAYLVEMKQESDVDLDPFWLFKWRSLVCLALSYWDLGSFAIRFFISKHPTSVLFSFRCLIEMLTTIPFIISINITHGQYLYVPYFIRSWVLLLRIKSVMKIKINLQLTDRPVDPLRTKLINLTSTLIVLLFTGTCAFQYTEVTFGTHNYTILESLYVVMVTLSTVGYGDITPNTQASRIVMMLLIIIALAVLPGLVTDVSDTLRKRKEGEGHVSRGSTTPFILIVGSFTPDQVVEILDGFLNTENTEYHLSVVFLDINRPTEQLKMMERNSIWGHRVQFLHGSVLDEKTLMRVEARYAEAIFTISGESSYMLNITWTWSLTLYNKIDQNASEPSKEDERNTVRLWSLYCHTVSHNVPIFTYNLSPSTAIYQKVAKEIICVREFKQYLLAMNCRCRGASTLLTNLLHQRQPINQYDEGWQAQFGECNDGSCNEIYTGKAPHCIQDLTFGQAALFLFEEAQVILFAIKTFMTKRNDYEILLNPSNSYKIKSTDECVYIAEGPKEIQDIHTLPKPNPNQFTLCNDVQPNSSKSTNRSAKEQRGSERSKSNEATILQQSTHNLLAAAFNRKPSSSSTSTCRSYKSQRSASNVSVDQSYSVSKLPSKRHALLTGSRALIKRIGKASPGAEKIEDDTSLPLCYLLDKPTRLEDVTIQDTDGMSNHVLVCLHREVINMFKFIYNLRSPNIRADELQDIVLLCSKEPSPKIFELISSFPKGNCRHPDDLLRAGAKRAKQVVVMSEKECLDQYERNSDSPAVMASHILDLLLQERPNDAYTIVNLIEKSNIKFMHLLQGKDVAEEIDVFYTPAYAAGDVVADSLISNVLLSQTYYKPDIVSIIKTLCGMPGPLYDGSAAYLLSTTPEITSASAAARLAPHLTSIRLPIEFVGRNYSVLFKTLLIQYEVLAIGLYRAPDDELGNELPFVYANPVPSLILKDSDMVYIFSPPGWVL</sequence>
<proteinExistence type="predicted"/>
<evidence type="ECO:0000256" key="8">
    <source>
        <dbReference type="ARBA" id="ARBA00022989"/>
    </source>
</evidence>
<dbReference type="PANTHER" id="PTHR10027">
    <property type="entry name" value="CALCIUM-ACTIVATED POTASSIUM CHANNEL ALPHA CHAIN"/>
    <property type="match status" value="1"/>
</dbReference>
<feature type="transmembrane region" description="Helical" evidence="14">
    <location>
        <begin position="333"/>
        <end position="354"/>
    </location>
</feature>
<evidence type="ECO:0008006" key="21">
    <source>
        <dbReference type="Google" id="ProtNLM"/>
    </source>
</evidence>
<evidence type="ECO:0000259" key="17">
    <source>
        <dbReference type="Pfam" id="PF21014"/>
    </source>
</evidence>
<evidence type="ECO:0000313" key="19">
    <source>
        <dbReference type="EMBL" id="CEP11677.1"/>
    </source>
</evidence>
<protein>
    <recommendedName>
        <fullName evidence="21">Potassium channel domain-containing protein</fullName>
    </recommendedName>
</protein>
<evidence type="ECO:0000256" key="5">
    <source>
        <dbReference type="ARBA" id="ARBA00022826"/>
    </source>
</evidence>
<evidence type="ECO:0000313" key="20">
    <source>
        <dbReference type="Proteomes" id="UP000054107"/>
    </source>
</evidence>
<feature type="region of interest" description="Disordered" evidence="13">
    <location>
        <begin position="777"/>
        <end position="796"/>
    </location>
</feature>
<dbReference type="InterPro" id="IPR048735">
    <property type="entry name" value="Slowpoke-like_C"/>
</dbReference>
<organism evidence="19 20">
    <name type="scientific">Parasitella parasitica</name>
    <dbReference type="NCBI Taxonomy" id="35722"/>
    <lineage>
        <taxon>Eukaryota</taxon>
        <taxon>Fungi</taxon>
        <taxon>Fungi incertae sedis</taxon>
        <taxon>Mucoromycota</taxon>
        <taxon>Mucoromycotina</taxon>
        <taxon>Mucoromycetes</taxon>
        <taxon>Mucorales</taxon>
        <taxon>Mucorineae</taxon>
        <taxon>Mucoraceae</taxon>
        <taxon>Parasitella</taxon>
    </lineage>
</organism>